<dbReference type="RefSeq" id="WP_020913071.1">
    <property type="nucleotide sequence ID" value="NC_011566.1"/>
</dbReference>
<keyword evidence="3" id="KW-1185">Reference proteome</keyword>
<evidence type="ECO:0000313" key="2">
    <source>
        <dbReference type="EMBL" id="ACJ29717.1"/>
    </source>
</evidence>
<organism evidence="2 3">
    <name type="scientific">Shewanella piezotolerans (strain WP3 / JCM 13877)</name>
    <dbReference type="NCBI Taxonomy" id="225849"/>
    <lineage>
        <taxon>Bacteria</taxon>
        <taxon>Pseudomonadati</taxon>
        <taxon>Pseudomonadota</taxon>
        <taxon>Gammaproteobacteria</taxon>
        <taxon>Alteromonadales</taxon>
        <taxon>Shewanellaceae</taxon>
        <taxon>Shewanella</taxon>
    </lineage>
</organism>
<evidence type="ECO:0008006" key="4">
    <source>
        <dbReference type="Google" id="ProtNLM"/>
    </source>
</evidence>
<sequence length="308" mass="34553">MSSFTLKSIFQSSSSLFAVVLLSVAPLAQAASSFYATQELQSQYPQAFALQPEAQAFVETAQAKTIEDANKLVELILADDDLVSALSNWRQLSIDQQIPHLRKVFALEYRSMGIKKPKLVIDNHSYPNKMVYFDFNPLDFSPLVADTNQLKTGTVYLNPEKLATQDKFASLAFLIHETRHSYQFQLGQIAQKKEEDVLLASGYVAAFNAQKSLTGFGFSDFLTLLNEYEAFQYGNYVLGRLTHWKLDLTSMGTFASQFDSHGQLKIDLLQLSSDKHHGDTIAPQPSLLEKYNQAAKAQYQQRQAAKTL</sequence>
<dbReference type="eggNOG" id="ENOG5033S18">
    <property type="taxonomic scope" value="Bacteria"/>
</dbReference>
<evidence type="ECO:0000313" key="3">
    <source>
        <dbReference type="Proteomes" id="UP000000753"/>
    </source>
</evidence>
<dbReference type="OrthoDB" id="6258463at2"/>
<proteinExistence type="predicted"/>
<dbReference type="HOGENOM" id="CLU_902824_0_0_6"/>
<dbReference type="STRING" id="225849.swp_2998"/>
<protein>
    <recommendedName>
        <fullName evidence="4">DUF2268 domain-containing protein</fullName>
    </recommendedName>
</protein>
<gene>
    <name evidence="2" type="ordered locus">swp_2998</name>
</gene>
<name>B8CR45_SHEPW</name>
<dbReference type="Proteomes" id="UP000000753">
    <property type="component" value="Chromosome"/>
</dbReference>
<evidence type="ECO:0000256" key="1">
    <source>
        <dbReference type="SAM" id="SignalP"/>
    </source>
</evidence>
<feature type="chain" id="PRO_5002866852" description="DUF2268 domain-containing protein" evidence="1">
    <location>
        <begin position="31"/>
        <end position="308"/>
    </location>
</feature>
<dbReference type="AlphaFoldDB" id="B8CR45"/>
<feature type="signal peptide" evidence="1">
    <location>
        <begin position="1"/>
        <end position="30"/>
    </location>
</feature>
<dbReference type="EMBL" id="CP000472">
    <property type="protein sequence ID" value="ACJ29717.1"/>
    <property type="molecule type" value="Genomic_DNA"/>
</dbReference>
<accession>B8CR45</accession>
<keyword evidence="1" id="KW-0732">Signal</keyword>
<dbReference type="KEGG" id="swp:swp_2998"/>
<reference evidence="2 3" key="1">
    <citation type="journal article" date="2008" name="PLoS ONE">
        <title>Environmental adaptation: genomic analysis of the piezotolerant and psychrotolerant deep-sea iron reducing bacterium Shewanella piezotolerans WP3.</title>
        <authorList>
            <person name="Wang F."/>
            <person name="Wang J."/>
            <person name="Jian H."/>
            <person name="Zhang B."/>
            <person name="Li S."/>
            <person name="Wang F."/>
            <person name="Zeng X."/>
            <person name="Gao L."/>
            <person name="Bartlett D.H."/>
            <person name="Yu J."/>
            <person name="Hu S."/>
            <person name="Xiao X."/>
        </authorList>
    </citation>
    <scope>NUCLEOTIDE SEQUENCE [LARGE SCALE GENOMIC DNA]</scope>
    <source>
        <strain evidence="3">WP3 / JCM 13877</strain>
    </source>
</reference>